<dbReference type="AlphaFoldDB" id="A0A921GZX4"/>
<dbReference type="KEGG" id="skl:C7J89_12350"/>
<dbReference type="GeneID" id="69906137"/>
<evidence type="ECO:0000313" key="3">
    <source>
        <dbReference type="EMBL" id="HJF68967.1"/>
    </source>
</evidence>
<reference evidence="2 4" key="1">
    <citation type="submission" date="2019-07" db="EMBL/GenBank/DDBJ databases">
        <title>Whole genome shotgun sequence of Staphylococcus kloosii NBRC 109624.</title>
        <authorList>
            <person name="Hosoyama A."/>
            <person name="Uohara A."/>
            <person name="Ohji S."/>
            <person name="Ichikawa N."/>
        </authorList>
    </citation>
    <scope>NUCLEOTIDE SEQUENCE [LARGE SCALE GENOMIC DNA]</scope>
    <source>
        <strain evidence="2 4">NBRC 109624</strain>
    </source>
</reference>
<dbReference type="InterPro" id="IPR012454">
    <property type="entry name" value="DUF1659"/>
</dbReference>
<comment type="caution">
    <text evidence="3">The sequence shown here is derived from an EMBL/GenBank/DDBJ whole genome shotgun (WGS) entry which is preliminary data.</text>
</comment>
<sequence length="68" mass="7799">MNEVSQLTVVLSRIVLNEAGKATRVSRRFANLNPQATNDQLRQFKAIIEQLINETFDTFEVVKTIHLQ</sequence>
<evidence type="ECO:0000313" key="2">
    <source>
        <dbReference type="EMBL" id="GEP83079.1"/>
    </source>
</evidence>
<evidence type="ECO:0000313" key="5">
    <source>
        <dbReference type="Proteomes" id="UP000706163"/>
    </source>
</evidence>
<dbReference type="RefSeq" id="WP_103295045.1">
    <property type="nucleotide sequence ID" value="NZ_BKAQ01000021.1"/>
</dbReference>
<protein>
    <recommendedName>
        <fullName evidence="1">DUF1659 domain-containing protein</fullName>
    </recommendedName>
</protein>
<dbReference type="Proteomes" id="UP000321040">
    <property type="component" value="Unassembled WGS sequence"/>
</dbReference>
<accession>A0A921GZX4</accession>
<dbReference type="Proteomes" id="UP000706163">
    <property type="component" value="Unassembled WGS sequence"/>
</dbReference>
<feature type="domain" description="DUF1659" evidence="1">
    <location>
        <begin position="16"/>
        <end position="66"/>
    </location>
</feature>
<evidence type="ECO:0000259" key="1">
    <source>
        <dbReference type="Pfam" id="PF07872"/>
    </source>
</evidence>
<proteinExistence type="predicted"/>
<organism evidence="3 5">
    <name type="scientific">Staphylococcus kloosii</name>
    <dbReference type="NCBI Taxonomy" id="29384"/>
    <lineage>
        <taxon>Bacteria</taxon>
        <taxon>Bacillati</taxon>
        <taxon>Bacillota</taxon>
        <taxon>Bacilli</taxon>
        <taxon>Bacillales</taxon>
        <taxon>Staphylococcaceae</taxon>
        <taxon>Staphylococcus</taxon>
    </lineage>
</organism>
<name>A0A921GZX4_9STAP</name>
<dbReference type="Pfam" id="PF07872">
    <property type="entry name" value="DUF1659"/>
    <property type="match status" value="1"/>
</dbReference>
<dbReference type="OrthoDB" id="2401283at2"/>
<reference evidence="3" key="2">
    <citation type="journal article" date="2021" name="PeerJ">
        <title>Extensive microbial diversity within the chicken gut microbiome revealed by metagenomics and culture.</title>
        <authorList>
            <person name="Gilroy R."/>
            <person name="Ravi A."/>
            <person name="Getino M."/>
            <person name="Pursley I."/>
            <person name="Horton D.L."/>
            <person name="Alikhan N.F."/>
            <person name="Baker D."/>
            <person name="Gharbi K."/>
            <person name="Hall N."/>
            <person name="Watson M."/>
            <person name="Adriaenssens E.M."/>
            <person name="Foster-Nyarko E."/>
            <person name="Jarju S."/>
            <person name="Secka A."/>
            <person name="Antonio M."/>
            <person name="Oren A."/>
            <person name="Chaudhuri R.R."/>
            <person name="La Ragione R."/>
            <person name="Hildebrand F."/>
            <person name="Pallen M.J."/>
        </authorList>
    </citation>
    <scope>NUCLEOTIDE SEQUENCE</scope>
    <source>
        <strain evidence="3">CHK149-3286</strain>
    </source>
</reference>
<keyword evidence="4" id="KW-1185">Reference proteome</keyword>
<dbReference type="EMBL" id="DYVT01000130">
    <property type="protein sequence ID" value="HJF68967.1"/>
    <property type="molecule type" value="Genomic_DNA"/>
</dbReference>
<reference evidence="3" key="3">
    <citation type="submission" date="2021-09" db="EMBL/GenBank/DDBJ databases">
        <authorList>
            <person name="Gilroy R."/>
        </authorList>
    </citation>
    <scope>NUCLEOTIDE SEQUENCE</scope>
    <source>
        <strain evidence="3">CHK149-3286</strain>
    </source>
</reference>
<dbReference type="EMBL" id="BKAQ01000021">
    <property type="protein sequence ID" value="GEP83079.1"/>
    <property type="molecule type" value="Genomic_DNA"/>
</dbReference>
<gene>
    <name evidence="3" type="ORF">K8V85_11690</name>
    <name evidence="2" type="ORF">SKL01_22570</name>
</gene>
<evidence type="ECO:0000313" key="4">
    <source>
        <dbReference type="Proteomes" id="UP000321040"/>
    </source>
</evidence>